<dbReference type="Pfam" id="PF01124">
    <property type="entry name" value="MAPEG"/>
    <property type="match status" value="1"/>
</dbReference>
<dbReference type="OrthoDB" id="410651at2759"/>
<keyword evidence="7" id="KW-1185">Reference proteome</keyword>
<dbReference type="SUPFAM" id="SSF161084">
    <property type="entry name" value="MAPEG domain-like"/>
    <property type="match status" value="1"/>
</dbReference>
<protein>
    <recommendedName>
        <fullName evidence="8">Membrane-associated proteins in eicosanoid and glutathione metabolism</fullName>
    </recommendedName>
</protein>
<evidence type="ECO:0008006" key="8">
    <source>
        <dbReference type="Google" id="ProtNLM"/>
    </source>
</evidence>
<evidence type="ECO:0000313" key="7">
    <source>
        <dbReference type="Proteomes" id="UP000613580"/>
    </source>
</evidence>
<dbReference type="InterPro" id="IPR023352">
    <property type="entry name" value="MAPEG-like_dom_sf"/>
</dbReference>
<name>A0A8H6TMH2_MYCCL</name>
<reference evidence="6" key="1">
    <citation type="submission" date="2020-05" db="EMBL/GenBank/DDBJ databases">
        <title>Mycena genomes resolve the evolution of fungal bioluminescence.</title>
        <authorList>
            <person name="Tsai I.J."/>
        </authorList>
    </citation>
    <scope>NUCLEOTIDE SEQUENCE</scope>
    <source>
        <strain evidence="6">110903Hualien_Pintung</strain>
    </source>
</reference>
<dbReference type="Gene3D" id="1.20.120.550">
    <property type="entry name" value="Membrane associated eicosanoid/glutathione metabolism-like domain"/>
    <property type="match status" value="1"/>
</dbReference>
<feature type="transmembrane region" description="Helical" evidence="5">
    <location>
        <begin position="125"/>
        <end position="144"/>
    </location>
</feature>
<comment type="subcellular location">
    <subcellularLocation>
        <location evidence="1">Membrane</location>
        <topology evidence="1">Multi-pass membrane protein</topology>
    </subcellularLocation>
</comment>
<dbReference type="GO" id="GO:0016020">
    <property type="term" value="C:membrane"/>
    <property type="evidence" value="ECO:0007669"/>
    <property type="project" value="UniProtKB-SubCell"/>
</dbReference>
<evidence type="ECO:0000256" key="4">
    <source>
        <dbReference type="ARBA" id="ARBA00023136"/>
    </source>
</evidence>
<dbReference type="EMBL" id="JACAZE010000003">
    <property type="protein sequence ID" value="KAF7319376.1"/>
    <property type="molecule type" value="Genomic_DNA"/>
</dbReference>
<keyword evidence="3 5" id="KW-1133">Transmembrane helix</keyword>
<dbReference type="GO" id="GO:0004364">
    <property type="term" value="F:glutathione transferase activity"/>
    <property type="evidence" value="ECO:0007669"/>
    <property type="project" value="TreeGrafter"/>
</dbReference>
<dbReference type="GO" id="GO:0005635">
    <property type="term" value="C:nuclear envelope"/>
    <property type="evidence" value="ECO:0007669"/>
    <property type="project" value="TreeGrafter"/>
</dbReference>
<comment type="caution">
    <text evidence="6">The sequence shown here is derived from an EMBL/GenBank/DDBJ whole genome shotgun (WGS) entry which is preliminary data.</text>
</comment>
<sequence>MSTIHVPEGFSYVAASLVSTVFLLQYQAHLVSTHRKLSGIQYPRLYAEKAEMEANPAAHIFNCVQRAHQNTLENLAQNYMMTLVLGLTRPKLAAAALGSWVVQRIFYTRGYASGNPKNRNSAFGIPFYAFGMLTLIFGSAYSAYELVAAGI</sequence>
<dbReference type="Proteomes" id="UP000613580">
    <property type="component" value="Unassembled WGS sequence"/>
</dbReference>
<dbReference type="PANTHER" id="PTHR10250">
    <property type="entry name" value="MICROSOMAL GLUTATHIONE S-TRANSFERASE"/>
    <property type="match status" value="1"/>
</dbReference>
<dbReference type="PANTHER" id="PTHR10250:SF26">
    <property type="entry name" value="GLUTATHIONE S-TRANSFERASE 3, MITOCHONDRIAL"/>
    <property type="match status" value="1"/>
</dbReference>
<dbReference type="AlphaFoldDB" id="A0A8H6TMH2"/>
<evidence type="ECO:0000256" key="5">
    <source>
        <dbReference type="SAM" id="Phobius"/>
    </source>
</evidence>
<dbReference type="InterPro" id="IPR050997">
    <property type="entry name" value="MAPEG"/>
</dbReference>
<proteinExistence type="predicted"/>
<evidence type="ECO:0000256" key="3">
    <source>
        <dbReference type="ARBA" id="ARBA00022989"/>
    </source>
</evidence>
<dbReference type="GO" id="GO:0004602">
    <property type="term" value="F:glutathione peroxidase activity"/>
    <property type="evidence" value="ECO:0007669"/>
    <property type="project" value="TreeGrafter"/>
</dbReference>
<dbReference type="InterPro" id="IPR001129">
    <property type="entry name" value="Membr-assoc_MAPEG"/>
</dbReference>
<organism evidence="6 7">
    <name type="scientific">Mycena chlorophos</name>
    <name type="common">Agaric fungus</name>
    <name type="synonym">Agaricus chlorophos</name>
    <dbReference type="NCBI Taxonomy" id="658473"/>
    <lineage>
        <taxon>Eukaryota</taxon>
        <taxon>Fungi</taxon>
        <taxon>Dikarya</taxon>
        <taxon>Basidiomycota</taxon>
        <taxon>Agaricomycotina</taxon>
        <taxon>Agaricomycetes</taxon>
        <taxon>Agaricomycetidae</taxon>
        <taxon>Agaricales</taxon>
        <taxon>Marasmiineae</taxon>
        <taxon>Mycenaceae</taxon>
        <taxon>Mycena</taxon>
    </lineage>
</organism>
<keyword evidence="2 5" id="KW-0812">Transmembrane</keyword>
<evidence type="ECO:0000256" key="2">
    <source>
        <dbReference type="ARBA" id="ARBA00022692"/>
    </source>
</evidence>
<dbReference type="GO" id="GO:0005783">
    <property type="term" value="C:endoplasmic reticulum"/>
    <property type="evidence" value="ECO:0007669"/>
    <property type="project" value="TreeGrafter"/>
</dbReference>
<gene>
    <name evidence="6" type="ORF">HMN09_00275500</name>
</gene>
<keyword evidence="4 5" id="KW-0472">Membrane</keyword>
<evidence type="ECO:0000313" key="6">
    <source>
        <dbReference type="EMBL" id="KAF7319376.1"/>
    </source>
</evidence>
<accession>A0A8H6TMH2</accession>
<evidence type="ECO:0000256" key="1">
    <source>
        <dbReference type="ARBA" id="ARBA00004141"/>
    </source>
</evidence>
<feature type="transmembrane region" description="Helical" evidence="5">
    <location>
        <begin position="12"/>
        <end position="31"/>
    </location>
</feature>